<accession>A0A811JSC3</accession>
<gene>
    <name evidence="1" type="ORF">BOKJ2_LOCUS877</name>
</gene>
<keyword evidence="2" id="KW-1185">Reference proteome</keyword>
<name>A0A811JSC3_9BILA</name>
<sequence length="82" mass="8714">MIQSPKSTPHVVHVNTSCCDGNGEGRELESLTLESDRLCLFLCSSSAEAVLASARLPPAASFVVLMAKQGQGVTRPFHSVRS</sequence>
<dbReference type="Proteomes" id="UP000614601">
    <property type="component" value="Unassembled WGS sequence"/>
</dbReference>
<dbReference type="Proteomes" id="UP000783686">
    <property type="component" value="Unassembled WGS sequence"/>
</dbReference>
<protein>
    <submittedName>
        <fullName evidence="1">Uncharacterized protein</fullName>
    </submittedName>
</protein>
<dbReference type="EMBL" id="CAJFDH010000001">
    <property type="protein sequence ID" value="CAD5206193.1"/>
    <property type="molecule type" value="Genomic_DNA"/>
</dbReference>
<reference evidence="1" key="1">
    <citation type="submission" date="2020-09" db="EMBL/GenBank/DDBJ databases">
        <authorList>
            <person name="Kikuchi T."/>
        </authorList>
    </citation>
    <scope>NUCLEOTIDE SEQUENCE</scope>
    <source>
        <strain evidence="1">SH1</strain>
    </source>
</reference>
<dbReference type="AlphaFoldDB" id="A0A811JSC3"/>
<comment type="caution">
    <text evidence="1">The sequence shown here is derived from an EMBL/GenBank/DDBJ whole genome shotgun (WGS) entry which is preliminary data.</text>
</comment>
<organism evidence="1 2">
    <name type="scientific">Bursaphelenchus okinawaensis</name>
    <dbReference type="NCBI Taxonomy" id="465554"/>
    <lineage>
        <taxon>Eukaryota</taxon>
        <taxon>Metazoa</taxon>
        <taxon>Ecdysozoa</taxon>
        <taxon>Nematoda</taxon>
        <taxon>Chromadorea</taxon>
        <taxon>Rhabditida</taxon>
        <taxon>Tylenchina</taxon>
        <taxon>Tylenchomorpha</taxon>
        <taxon>Aphelenchoidea</taxon>
        <taxon>Aphelenchoididae</taxon>
        <taxon>Bursaphelenchus</taxon>
    </lineage>
</organism>
<proteinExistence type="predicted"/>
<evidence type="ECO:0000313" key="2">
    <source>
        <dbReference type="Proteomes" id="UP000614601"/>
    </source>
</evidence>
<dbReference type="EMBL" id="CAJFCW020000001">
    <property type="protein sequence ID" value="CAG9080803.1"/>
    <property type="molecule type" value="Genomic_DNA"/>
</dbReference>
<evidence type="ECO:0000313" key="1">
    <source>
        <dbReference type="EMBL" id="CAD5206193.1"/>
    </source>
</evidence>